<keyword evidence="4" id="KW-1185">Reference proteome</keyword>
<dbReference type="AlphaFoldDB" id="S2JSX6"/>
<sequence length="153" mass="17231">MSWQATDPLANLLTSIRSELKNADMLGSYAERTIDFFNAVILDSALVDVCVGIPCRVLCVGLAALTQPLNHLGIKHWKLFANERYFDASGIFIVSVYSFPLIFNGFVTLMFILKATISVLINTKRAQLKQKIKNSKQQQQQHKQQKAESKKTK</sequence>
<dbReference type="Proteomes" id="UP000014254">
    <property type="component" value="Unassembled WGS sequence"/>
</dbReference>
<dbReference type="OrthoDB" id="411535at2759"/>
<dbReference type="Pfam" id="PF14770">
    <property type="entry name" value="TMEM18"/>
    <property type="match status" value="1"/>
</dbReference>
<evidence type="ECO:0000256" key="1">
    <source>
        <dbReference type="SAM" id="MobiDB-lite"/>
    </source>
</evidence>
<reference evidence="4" key="1">
    <citation type="submission" date="2013-05" db="EMBL/GenBank/DDBJ databases">
        <title>The Genome sequence of Mucor circinelloides f. circinelloides 1006PhL.</title>
        <authorList>
            <consortium name="The Broad Institute Genomics Platform"/>
            <person name="Cuomo C."/>
            <person name="Earl A."/>
            <person name="Findley K."/>
            <person name="Lee S.C."/>
            <person name="Walker B."/>
            <person name="Young S."/>
            <person name="Zeng Q."/>
            <person name="Gargeya S."/>
            <person name="Fitzgerald M."/>
            <person name="Haas B."/>
            <person name="Abouelleil A."/>
            <person name="Allen A.W."/>
            <person name="Alvarado L."/>
            <person name="Arachchi H.M."/>
            <person name="Berlin A.M."/>
            <person name="Chapman S.B."/>
            <person name="Gainer-Dewar J."/>
            <person name="Goldberg J."/>
            <person name="Griggs A."/>
            <person name="Gujja S."/>
            <person name="Hansen M."/>
            <person name="Howarth C."/>
            <person name="Imamovic A."/>
            <person name="Ireland A."/>
            <person name="Larimer J."/>
            <person name="McCowan C."/>
            <person name="Murphy C."/>
            <person name="Pearson M."/>
            <person name="Poon T.W."/>
            <person name="Priest M."/>
            <person name="Roberts A."/>
            <person name="Saif S."/>
            <person name="Shea T."/>
            <person name="Sisk P."/>
            <person name="Sykes S."/>
            <person name="Wortman J."/>
            <person name="Nusbaum C."/>
            <person name="Birren B."/>
        </authorList>
    </citation>
    <scope>NUCLEOTIDE SEQUENCE [LARGE SCALE GENOMIC DNA]</scope>
    <source>
        <strain evidence="4">1006PhL</strain>
    </source>
</reference>
<keyword evidence="2" id="KW-0472">Membrane</keyword>
<organism evidence="3 4">
    <name type="scientific">Mucor circinelloides f. circinelloides (strain 1006PhL)</name>
    <name type="common">Mucormycosis agent</name>
    <name type="synonym">Calyptromyces circinelloides</name>
    <dbReference type="NCBI Taxonomy" id="1220926"/>
    <lineage>
        <taxon>Eukaryota</taxon>
        <taxon>Fungi</taxon>
        <taxon>Fungi incertae sedis</taxon>
        <taxon>Mucoromycota</taxon>
        <taxon>Mucoromycotina</taxon>
        <taxon>Mucoromycetes</taxon>
        <taxon>Mucorales</taxon>
        <taxon>Mucorineae</taxon>
        <taxon>Mucoraceae</taxon>
        <taxon>Mucor</taxon>
    </lineage>
</organism>
<name>S2JSX6_MUCC1</name>
<feature type="region of interest" description="Disordered" evidence="1">
    <location>
        <begin position="132"/>
        <end position="153"/>
    </location>
</feature>
<protein>
    <submittedName>
        <fullName evidence="3">Uncharacterized protein</fullName>
    </submittedName>
</protein>
<keyword evidence="2" id="KW-1133">Transmembrane helix</keyword>
<dbReference type="eggNOG" id="ENOG502RZ4T">
    <property type="taxonomic scope" value="Eukaryota"/>
</dbReference>
<dbReference type="InParanoid" id="S2JSX6"/>
<dbReference type="EMBL" id="KE123896">
    <property type="protein sequence ID" value="EPB93069.1"/>
    <property type="molecule type" value="Genomic_DNA"/>
</dbReference>
<accession>S2JSX6</accession>
<gene>
    <name evidence="3" type="ORF">HMPREF1544_00143</name>
</gene>
<evidence type="ECO:0000256" key="2">
    <source>
        <dbReference type="SAM" id="Phobius"/>
    </source>
</evidence>
<evidence type="ECO:0000313" key="4">
    <source>
        <dbReference type="Proteomes" id="UP000014254"/>
    </source>
</evidence>
<evidence type="ECO:0000313" key="3">
    <source>
        <dbReference type="EMBL" id="EPB93069.1"/>
    </source>
</evidence>
<keyword evidence="2" id="KW-0812">Transmembrane</keyword>
<feature type="transmembrane region" description="Helical" evidence="2">
    <location>
        <begin position="101"/>
        <end position="121"/>
    </location>
</feature>
<dbReference type="InterPro" id="IPR026721">
    <property type="entry name" value="TMEM18"/>
</dbReference>
<dbReference type="VEuPathDB" id="FungiDB:HMPREF1544_00143"/>
<proteinExistence type="predicted"/>